<dbReference type="AlphaFoldDB" id="A0A101I0D9"/>
<dbReference type="Pfam" id="PF00005">
    <property type="entry name" value="ABC_tran"/>
    <property type="match status" value="1"/>
</dbReference>
<gene>
    <name evidence="5" type="ORF">XE03_1315</name>
</gene>
<organism evidence="5 6">
    <name type="scientific">candidate division TA06 bacterium 34_109</name>
    <dbReference type="NCBI Taxonomy" id="1635277"/>
    <lineage>
        <taxon>Bacteria</taxon>
        <taxon>Bacteria division TA06</taxon>
    </lineage>
</organism>
<dbReference type="SMART" id="SM00382">
    <property type="entry name" value="AAA"/>
    <property type="match status" value="1"/>
</dbReference>
<comment type="caution">
    <text evidence="5">The sequence shown here is derived from an EMBL/GenBank/DDBJ whole genome shotgun (WGS) entry which is preliminary data.</text>
</comment>
<reference evidence="6" key="1">
    <citation type="journal article" date="2015" name="MBio">
        <title>Genome-Resolved Metagenomic Analysis Reveals Roles for Candidate Phyla and Other Microbial Community Members in Biogeochemical Transformations in Oil Reservoirs.</title>
        <authorList>
            <person name="Hu P."/>
            <person name="Tom L."/>
            <person name="Singh A."/>
            <person name="Thomas B.C."/>
            <person name="Baker B.J."/>
            <person name="Piceno Y.M."/>
            <person name="Andersen G.L."/>
            <person name="Banfield J.F."/>
        </authorList>
    </citation>
    <scope>NUCLEOTIDE SEQUENCE [LARGE SCALE GENOMIC DNA]</scope>
</reference>
<dbReference type="InterPro" id="IPR003439">
    <property type="entry name" value="ABC_transporter-like_ATP-bd"/>
</dbReference>
<dbReference type="PROSITE" id="PS50893">
    <property type="entry name" value="ABC_TRANSPORTER_2"/>
    <property type="match status" value="1"/>
</dbReference>
<evidence type="ECO:0000313" key="6">
    <source>
        <dbReference type="Proteomes" id="UP000053467"/>
    </source>
</evidence>
<dbReference type="PANTHER" id="PTHR43023:SF6">
    <property type="entry name" value="INTERMEMBRANE PHOSPHOLIPID TRANSPORT SYSTEM ATP-BINDING PROTEIN MLAF"/>
    <property type="match status" value="1"/>
</dbReference>
<name>A0A101I0D9_UNCT6</name>
<accession>A0A101I0D9</accession>
<evidence type="ECO:0000256" key="1">
    <source>
        <dbReference type="ARBA" id="ARBA00022448"/>
    </source>
</evidence>
<keyword evidence="3" id="KW-0067">ATP-binding</keyword>
<proteinExistence type="predicted"/>
<feature type="domain" description="ABC transporter" evidence="4">
    <location>
        <begin position="2"/>
        <end position="238"/>
    </location>
</feature>
<evidence type="ECO:0000259" key="4">
    <source>
        <dbReference type="PROSITE" id="PS50893"/>
    </source>
</evidence>
<dbReference type="GO" id="GO:0005524">
    <property type="term" value="F:ATP binding"/>
    <property type="evidence" value="ECO:0007669"/>
    <property type="project" value="UniProtKB-KW"/>
</dbReference>
<dbReference type="GO" id="GO:0016887">
    <property type="term" value="F:ATP hydrolysis activity"/>
    <property type="evidence" value="ECO:0007669"/>
    <property type="project" value="InterPro"/>
</dbReference>
<dbReference type="SUPFAM" id="SSF52540">
    <property type="entry name" value="P-loop containing nucleoside triphosphate hydrolases"/>
    <property type="match status" value="1"/>
</dbReference>
<dbReference type="PATRIC" id="fig|1635277.3.peg.1950"/>
<protein>
    <submittedName>
        <fullName evidence="5">ABC transporter-like protein</fullName>
    </submittedName>
</protein>
<dbReference type="PROSITE" id="PS00211">
    <property type="entry name" value="ABC_TRANSPORTER_1"/>
    <property type="match status" value="1"/>
</dbReference>
<evidence type="ECO:0000313" key="5">
    <source>
        <dbReference type="EMBL" id="KUK86717.1"/>
    </source>
</evidence>
<keyword evidence="1" id="KW-0813">Transport</keyword>
<dbReference type="Proteomes" id="UP000053467">
    <property type="component" value="Unassembled WGS sequence"/>
</dbReference>
<dbReference type="InterPro" id="IPR027417">
    <property type="entry name" value="P-loop_NTPase"/>
</dbReference>
<dbReference type="InterPro" id="IPR003593">
    <property type="entry name" value="AAA+_ATPase"/>
</dbReference>
<evidence type="ECO:0000256" key="2">
    <source>
        <dbReference type="ARBA" id="ARBA00022741"/>
    </source>
</evidence>
<dbReference type="Gene3D" id="3.40.50.300">
    <property type="entry name" value="P-loop containing nucleotide triphosphate hydrolases"/>
    <property type="match status" value="1"/>
</dbReference>
<evidence type="ECO:0000256" key="3">
    <source>
        <dbReference type="ARBA" id="ARBA00022840"/>
    </source>
</evidence>
<sequence>MVEVKDLTKSFGKEGIFDINLNIEYGTVCAIIGKSGSGKSLLLKNILGLVKPDKGEVYIDGINIHKAKESEIKEMRKKFGVLFQNNALFDSMSVFENISLPIIYTFPNYDIKKLNDEVINILSLLSLPDIREKSIKQLSGGMQKRVAIARSLITNPTLLFYDEPTTGLDPQTGNKIIELIKNIHYKLEKTTVIITHDLRGFLDFVDCVILLDNGRELFCGKKDEFLNFENDIAKSYLKMAGYYGR</sequence>
<dbReference type="InterPro" id="IPR017871">
    <property type="entry name" value="ABC_transporter-like_CS"/>
</dbReference>
<keyword evidence="2" id="KW-0547">Nucleotide-binding</keyword>
<dbReference type="PANTHER" id="PTHR43023">
    <property type="entry name" value="PROTEIN TRIGALACTOSYLDIACYLGLYCEROL 3, CHLOROPLASTIC"/>
    <property type="match status" value="1"/>
</dbReference>
<dbReference type="EMBL" id="LGGX01000013">
    <property type="protein sequence ID" value="KUK86717.1"/>
    <property type="molecule type" value="Genomic_DNA"/>
</dbReference>